<sequence>MLELIRPTASLKQSYLEALAEFHAERRFLYHRLDVLQRNFDAHVQAECALIHWENIALFRVPETIYWLADDDTFVGRFELRHRLDNLADDIGGHIGYSIRPGRRRQGYGAAILKLGLEKAAQRGLSRVLLTCDPDNTASRKIIEKNGGLFEKRIERMIDGVLYCKLRYWIEVPIAHPAGLANMGAERKTGHQPGI</sequence>
<dbReference type="PROSITE" id="PS51186">
    <property type="entry name" value="GNAT"/>
    <property type="match status" value="1"/>
</dbReference>
<keyword evidence="1" id="KW-0808">Transferase</keyword>
<dbReference type="Pfam" id="PF13302">
    <property type="entry name" value="Acetyltransf_3"/>
    <property type="match status" value="1"/>
</dbReference>
<evidence type="ECO:0000313" key="2">
    <source>
        <dbReference type="Proteomes" id="UP000249799"/>
    </source>
</evidence>
<dbReference type="EMBL" id="CP030032">
    <property type="protein sequence ID" value="AWV90640.1"/>
    <property type="molecule type" value="Genomic_DNA"/>
</dbReference>
<keyword evidence="2" id="KW-1185">Reference proteome</keyword>
<dbReference type="CDD" id="cd04301">
    <property type="entry name" value="NAT_SF"/>
    <property type="match status" value="1"/>
</dbReference>
<organism evidence="1 2">
    <name type="scientific">Bradymonas sediminis</name>
    <dbReference type="NCBI Taxonomy" id="1548548"/>
    <lineage>
        <taxon>Bacteria</taxon>
        <taxon>Deltaproteobacteria</taxon>
        <taxon>Bradymonadales</taxon>
        <taxon>Bradymonadaceae</taxon>
        <taxon>Bradymonas</taxon>
    </lineage>
</organism>
<dbReference type="OrthoDB" id="5293267at2"/>
<dbReference type="AlphaFoldDB" id="A0A2Z4FP39"/>
<gene>
    <name evidence="1" type="ORF">DN745_15440</name>
</gene>
<dbReference type="RefSeq" id="WP_111336202.1">
    <property type="nucleotide sequence ID" value="NZ_CP030032.1"/>
</dbReference>
<evidence type="ECO:0000313" key="1">
    <source>
        <dbReference type="EMBL" id="AWV90640.1"/>
    </source>
</evidence>
<reference evidence="1 2" key="1">
    <citation type="submission" date="2018-06" db="EMBL/GenBank/DDBJ databases">
        <title>Lujinxingia sediminis gen. nov. sp. nov., a new facultative anaerobic member of the class Deltaproteobacteria, and proposal of Lujinxingaceae fam. nov.</title>
        <authorList>
            <person name="Guo L.-Y."/>
            <person name="Li C.-M."/>
            <person name="Wang S."/>
            <person name="Du Z.-J."/>
        </authorList>
    </citation>
    <scope>NUCLEOTIDE SEQUENCE [LARGE SCALE GENOMIC DNA]</scope>
    <source>
        <strain evidence="1 2">FA350</strain>
    </source>
</reference>
<dbReference type="SUPFAM" id="SSF55729">
    <property type="entry name" value="Acyl-CoA N-acyltransferases (Nat)"/>
    <property type="match status" value="1"/>
</dbReference>
<accession>A0A2Z4FP39</accession>
<protein>
    <submittedName>
        <fullName evidence="1">GNAT family N-acetyltransferase</fullName>
    </submittedName>
</protein>
<dbReference type="InterPro" id="IPR000182">
    <property type="entry name" value="GNAT_dom"/>
</dbReference>
<dbReference type="Proteomes" id="UP000249799">
    <property type="component" value="Chromosome"/>
</dbReference>
<dbReference type="KEGG" id="bsed:DN745_15440"/>
<dbReference type="GO" id="GO:0016747">
    <property type="term" value="F:acyltransferase activity, transferring groups other than amino-acyl groups"/>
    <property type="evidence" value="ECO:0007669"/>
    <property type="project" value="InterPro"/>
</dbReference>
<name>A0A2Z4FP39_9DELT</name>
<dbReference type="Gene3D" id="3.40.630.30">
    <property type="match status" value="1"/>
</dbReference>
<dbReference type="PANTHER" id="PTHR39173:SF1">
    <property type="entry name" value="ACETYLTRANSFERASE"/>
    <property type="match status" value="1"/>
</dbReference>
<dbReference type="PANTHER" id="PTHR39173">
    <property type="entry name" value="ACETYLTRANSFERASE"/>
    <property type="match status" value="1"/>
</dbReference>
<proteinExistence type="predicted"/>
<dbReference type="InterPro" id="IPR016181">
    <property type="entry name" value="Acyl_CoA_acyltransferase"/>
</dbReference>